<evidence type="ECO:0000313" key="2">
    <source>
        <dbReference type="Proteomes" id="UP001642409"/>
    </source>
</evidence>
<comment type="caution">
    <text evidence="1">The sequence shown here is derived from an EMBL/GenBank/DDBJ whole genome shotgun (WGS) entry which is preliminary data.</text>
</comment>
<dbReference type="Proteomes" id="UP001642409">
    <property type="component" value="Unassembled WGS sequence"/>
</dbReference>
<proteinExistence type="predicted"/>
<gene>
    <name evidence="1" type="ORF">HINF_LOCUS5935</name>
</gene>
<evidence type="ECO:0000313" key="1">
    <source>
        <dbReference type="EMBL" id="CAL5979925.1"/>
    </source>
</evidence>
<organism evidence="1 2">
    <name type="scientific">Hexamita inflata</name>
    <dbReference type="NCBI Taxonomy" id="28002"/>
    <lineage>
        <taxon>Eukaryota</taxon>
        <taxon>Metamonada</taxon>
        <taxon>Diplomonadida</taxon>
        <taxon>Hexamitidae</taxon>
        <taxon>Hexamitinae</taxon>
        <taxon>Hexamita</taxon>
    </lineage>
</organism>
<sequence>MFSSGKQMLNSCVRSSRILDEFHFLHSSNSSQLFNNFSKQVIKAKQNQSLRIYQLRTRLKQFQTQNVNSMEELQLNQEIIVERNKQMKEVKKIQTEFKEYLMLTVEEARKRLQVIIS</sequence>
<dbReference type="EMBL" id="CAXDID020000011">
    <property type="protein sequence ID" value="CAL5979925.1"/>
    <property type="molecule type" value="Genomic_DNA"/>
</dbReference>
<protein>
    <submittedName>
        <fullName evidence="1">Hypothetical_protein</fullName>
    </submittedName>
</protein>
<reference evidence="1 2" key="1">
    <citation type="submission" date="2024-07" db="EMBL/GenBank/DDBJ databases">
        <authorList>
            <person name="Akdeniz Z."/>
        </authorList>
    </citation>
    <scope>NUCLEOTIDE SEQUENCE [LARGE SCALE GENOMIC DNA]</scope>
</reference>
<keyword evidence="2" id="KW-1185">Reference proteome</keyword>
<name>A0ABP1GZB2_9EUKA</name>
<accession>A0ABP1GZB2</accession>